<sequence length="153" mass="17555">MDEDVWLFYLRELLKFELVGPKTLLVDNLSAHVSIPARRVVDDEVYSFLEPLPAKMRALWLREVPVISAAENRVKMIERTITAWESINEEASRKSFMKALPTMAFIDCLTQYCRPYESLIDTMCIDVSASASSSFLTLQKHSSSRSYMPKAKK</sequence>
<dbReference type="VEuPathDB" id="FungiDB:H310_05363"/>
<dbReference type="RefSeq" id="XP_008868281.1">
    <property type="nucleotide sequence ID" value="XM_008870059.1"/>
</dbReference>
<dbReference type="GeneID" id="20082413"/>
<dbReference type="AlphaFoldDB" id="A0A024UAL7"/>
<evidence type="ECO:0008006" key="2">
    <source>
        <dbReference type="Google" id="ProtNLM"/>
    </source>
</evidence>
<reference evidence="1" key="1">
    <citation type="submission" date="2013-12" db="EMBL/GenBank/DDBJ databases">
        <title>The Genome Sequence of Aphanomyces invadans NJM9701.</title>
        <authorList>
            <consortium name="The Broad Institute Genomics Platform"/>
            <person name="Russ C."/>
            <person name="Tyler B."/>
            <person name="van West P."/>
            <person name="Dieguez-Uribeondo J."/>
            <person name="Young S.K."/>
            <person name="Zeng Q."/>
            <person name="Gargeya S."/>
            <person name="Fitzgerald M."/>
            <person name="Abouelleil A."/>
            <person name="Alvarado L."/>
            <person name="Chapman S.B."/>
            <person name="Gainer-Dewar J."/>
            <person name="Goldberg J."/>
            <person name="Griggs A."/>
            <person name="Gujja S."/>
            <person name="Hansen M."/>
            <person name="Howarth C."/>
            <person name="Imamovic A."/>
            <person name="Ireland A."/>
            <person name="Larimer J."/>
            <person name="McCowan C."/>
            <person name="Murphy C."/>
            <person name="Pearson M."/>
            <person name="Poon T.W."/>
            <person name="Priest M."/>
            <person name="Roberts A."/>
            <person name="Saif S."/>
            <person name="Shea T."/>
            <person name="Sykes S."/>
            <person name="Wortman J."/>
            <person name="Nusbaum C."/>
            <person name="Birren B."/>
        </authorList>
    </citation>
    <scope>NUCLEOTIDE SEQUENCE [LARGE SCALE GENOMIC DNA]</scope>
    <source>
        <strain evidence="1">NJM9701</strain>
    </source>
</reference>
<dbReference type="EMBL" id="KI913960">
    <property type="protein sequence ID" value="ETW02897.1"/>
    <property type="molecule type" value="Genomic_DNA"/>
</dbReference>
<name>A0A024UAL7_9STRA</name>
<proteinExistence type="predicted"/>
<dbReference type="OrthoDB" id="93910at2759"/>
<accession>A0A024UAL7</accession>
<evidence type="ECO:0000313" key="1">
    <source>
        <dbReference type="EMBL" id="ETW02897.1"/>
    </source>
</evidence>
<organism evidence="1">
    <name type="scientific">Aphanomyces invadans</name>
    <dbReference type="NCBI Taxonomy" id="157072"/>
    <lineage>
        <taxon>Eukaryota</taxon>
        <taxon>Sar</taxon>
        <taxon>Stramenopiles</taxon>
        <taxon>Oomycota</taxon>
        <taxon>Saprolegniomycetes</taxon>
        <taxon>Saprolegniales</taxon>
        <taxon>Verrucalvaceae</taxon>
        <taxon>Aphanomyces</taxon>
    </lineage>
</organism>
<gene>
    <name evidence="1" type="ORF">H310_05363</name>
</gene>
<protein>
    <recommendedName>
        <fullName evidence="2">DDE-1 domain-containing protein</fullName>
    </recommendedName>
</protein>